<feature type="non-terminal residue" evidence="1">
    <location>
        <position position="1"/>
    </location>
</feature>
<name>A0A0B7B214_9EUPU</name>
<reference evidence="1" key="1">
    <citation type="submission" date="2014-12" db="EMBL/GenBank/DDBJ databases">
        <title>Insight into the proteome of Arion vulgaris.</title>
        <authorList>
            <person name="Aradska J."/>
            <person name="Bulat T."/>
            <person name="Smidak R."/>
            <person name="Sarate P."/>
            <person name="Gangsoo J."/>
            <person name="Sialana F."/>
            <person name="Bilban M."/>
            <person name="Lubec G."/>
        </authorList>
    </citation>
    <scope>NUCLEOTIDE SEQUENCE</scope>
    <source>
        <tissue evidence="1">Skin</tissue>
    </source>
</reference>
<sequence length="64" mass="7519">FRINTTDLLYQFFDSRTSIADLLNILCYHLYHRFRIDTTDLCTCCTSSMTAEHLLQTCLTYDGE</sequence>
<proteinExistence type="predicted"/>
<organism evidence="1">
    <name type="scientific">Arion vulgaris</name>
    <dbReference type="NCBI Taxonomy" id="1028688"/>
    <lineage>
        <taxon>Eukaryota</taxon>
        <taxon>Metazoa</taxon>
        <taxon>Spiralia</taxon>
        <taxon>Lophotrochozoa</taxon>
        <taxon>Mollusca</taxon>
        <taxon>Gastropoda</taxon>
        <taxon>Heterobranchia</taxon>
        <taxon>Euthyneura</taxon>
        <taxon>Panpulmonata</taxon>
        <taxon>Eupulmonata</taxon>
        <taxon>Stylommatophora</taxon>
        <taxon>Helicina</taxon>
        <taxon>Arionoidea</taxon>
        <taxon>Arionidae</taxon>
        <taxon>Arion</taxon>
    </lineage>
</organism>
<gene>
    <name evidence="1" type="primary">ORF156173</name>
</gene>
<accession>A0A0B7B214</accession>
<dbReference type="AlphaFoldDB" id="A0A0B7B214"/>
<dbReference type="EMBL" id="HACG01040027">
    <property type="protein sequence ID" value="CEK86892.1"/>
    <property type="molecule type" value="Transcribed_RNA"/>
</dbReference>
<evidence type="ECO:0000313" key="1">
    <source>
        <dbReference type="EMBL" id="CEK86892.1"/>
    </source>
</evidence>
<protein>
    <submittedName>
        <fullName evidence="1">Uncharacterized protein</fullName>
    </submittedName>
</protein>